<keyword evidence="2" id="KW-1185">Reference proteome</keyword>
<evidence type="ECO:0000313" key="1">
    <source>
        <dbReference type="EMBL" id="RZB38932.1"/>
    </source>
</evidence>
<dbReference type="PANTHER" id="PTHR13071">
    <property type="entry name" value="MITOCHONDRIAL 28S RIBOSOMAL PROTEIN S22"/>
    <property type="match status" value="1"/>
</dbReference>
<protein>
    <submittedName>
        <fullName evidence="1">28S ribosomal protein S22, mitochondrial</fullName>
    </submittedName>
</protein>
<dbReference type="InterPro" id="IPR019374">
    <property type="entry name" value="Ribosomal_mS22"/>
</dbReference>
<dbReference type="GO" id="GO:0005763">
    <property type="term" value="C:mitochondrial small ribosomal subunit"/>
    <property type="evidence" value="ECO:0007669"/>
    <property type="project" value="TreeGrafter"/>
</dbReference>
<keyword evidence="1" id="KW-0689">Ribosomal protein</keyword>
<dbReference type="STRING" id="1661398.A0A482V1R3"/>
<gene>
    <name evidence="1" type="ORF">BDFB_007442</name>
</gene>
<name>A0A482V1R3_ASBVE</name>
<dbReference type="OrthoDB" id="10052321at2759"/>
<dbReference type="Proteomes" id="UP000292052">
    <property type="component" value="Unassembled WGS sequence"/>
</dbReference>
<dbReference type="AlphaFoldDB" id="A0A482V1R3"/>
<dbReference type="EMBL" id="QDEB01132478">
    <property type="protein sequence ID" value="RZB38932.1"/>
    <property type="molecule type" value="Genomic_DNA"/>
</dbReference>
<reference evidence="1 2" key="1">
    <citation type="submission" date="2017-03" db="EMBL/GenBank/DDBJ databases">
        <title>Genome of the blue death feigning beetle - Asbolus verrucosus.</title>
        <authorList>
            <person name="Rider S.D."/>
        </authorList>
    </citation>
    <scope>NUCLEOTIDE SEQUENCE [LARGE SCALE GENOMIC DNA]</scope>
    <source>
        <strain evidence="1">Butters</strain>
        <tissue evidence="1">Head and leg muscle</tissue>
    </source>
</reference>
<comment type="caution">
    <text evidence="1">The sequence shown here is derived from an EMBL/GenBank/DDBJ whole genome shotgun (WGS) entry which is preliminary data.</text>
</comment>
<dbReference type="Pfam" id="PF10245">
    <property type="entry name" value="MRP-S22"/>
    <property type="match status" value="1"/>
</dbReference>
<proteinExistence type="predicted"/>
<dbReference type="GO" id="GO:0003735">
    <property type="term" value="F:structural constituent of ribosome"/>
    <property type="evidence" value="ECO:0007669"/>
    <property type="project" value="TreeGrafter"/>
</dbReference>
<keyword evidence="1" id="KW-0687">Ribonucleoprotein</keyword>
<evidence type="ECO:0000313" key="2">
    <source>
        <dbReference type="Proteomes" id="UP000292052"/>
    </source>
</evidence>
<accession>A0A482V1R3</accession>
<organism evidence="1 2">
    <name type="scientific">Asbolus verrucosus</name>
    <name type="common">Desert ironclad beetle</name>
    <dbReference type="NCBI Taxonomy" id="1661398"/>
    <lineage>
        <taxon>Eukaryota</taxon>
        <taxon>Metazoa</taxon>
        <taxon>Ecdysozoa</taxon>
        <taxon>Arthropoda</taxon>
        <taxon>Hexapoda</taxon>
        <taxon>Insecta</taxon>
        <taxon>Pterygota</taxon>
        <taxon>Neoptera</taxon>
        <taxon>Endopterygota</taxon>
        <taxon>Coleoptera</taxon>
        <taxon>Polyphaga</taxon>
        <taxon>Cucujiformia</taxon>
        <taxon>Tenebrionidae</taxon>
        <taxon>Pimeliinae</taxon>
        <taxon>Asbolus</taxon>
    </lineage>
</organism>
<sequence>MAAFTHFSRKLLLNSLKLDVRPQINNKCMICVRLLSYSPKEYDGNPDPGPIFMKNEVQHLLKTLTRIDLAKVFRKRKLGNKQLEQPTYKFMTDAQLEEALNEVKKKVDKIIQIPPVVSVRKPINRILSRDSALQGLDTSNFVFTDVTFGVHNSERIIVVRDTNGTLKEADWELRDRINQIYFPVKHRSIKIPKMFQESYFENVLNKREYVFILDRACLQFEPNDALYQKIISITYQHINDNNEFDVLRSTRHFGSFAFFLAWHKMIDNLLLDLIETEHIDEANALIELYSQIHKVKLQSDGNLRLLEEYIKNFSNKQGALELALQAYKNTVKQREELEAGIKKAHGHS</sequence>
<dbReference type="PANTHER" id="PTHR13071:SF4">
    <property type="entry name" value="SMALL RIBOSOMAL SUBUNIT PROTEIN MS22"/>
    <property type="match status" value="1"/>
</dbReference>